<accession>A0ACB7SV05</accession>
<keyword evidence="2" id="KW-1185">Reference proteome</keyword>
<name>A0ACB7SV05_HYAAI</name>
<comment type="caution">
    <text evidence="1">The sequence shown here is derived from an EMBL/GenBank/DDBJ whole genome shotgun (WGS) entry which is preliminary data.</text>
</comment>
<dbReference type="Proteomes" id="UP000821845">
    <property type="component" value="Chromosome 2"/>
</dbReference>
<gene>
    <name evidence="1" type="ORF">HPB50_001898</name>
</gene>
<proteinExistence type="predicted"/>
<sequence>MMESAESAPSTKAVKKPRVQWTENVTWALIKSWEDNLDALRGQKHNGVVYQRIAESLTDAGIPRTRAQVHAKIDNLTLTFRKIERGLTTGSAPPTWPYYSEIKRFIGCLPINDPCLLEDSCCNSSSDTVEKLINEKESGVSSETTDTDSTSVPGTPTEESPSLTPATESIQSPERNTAARAARKRRRPLSAAREFQAAVLAEQKLLREQLERAQQTEVELRTKQLQLQEKLVNALVGFINKK</sequence>
<protein>
    <submittedName>
        <fullName evidence="1">Uncharacterized protein</fullName>
    </submittedName>
</protein>
<evidence type="ECO:0000313" key="1">
    <source>
        <dbReference type="EMBL" id="KAH6937609.1"/>
    </source>
</evidence>
<organism evidence="1 2">
    <name type="scientific">Hyalomma asiaticum</name>
    <name type="common">Tick</name>
    <dbReference type="NCBI Taxonomy" id="266040"/>
    <lineage>
        <taxon>Eukaryota</taxon>
        <taxon>Metazoa</taxon>
        <taxon>Ecdysozoa</taxon>
        <taxon>Arthropoda</taxon>
        <taxon>Chelicerata</taxon>
        <taxon>Arachnida</taxon>
        <taxon>Acari</taxon>
        <taxon>Parasitiformes</taxon>
        <taxon>Ixodida</taxon>
        <taxon>Ixodoidea</taxon>
        <taxon>Ixodidae</taxon>
        <taxon>Hyalomminae</taxon>
        <taxon>Hyalomma</taxon>
    </lineage>
</organism>
<dbReference type="EMBL" id="CM023482">
    <property type="protein sequence ID" value="KAH6937609.1"/>
    <property type="molecule type" value="Genomic_DNA"/>
</dbReference>
<reference evidence="1" key="1">
    <citation type="submission" date="2020-05" db="EMBL/GenBank/DDBJ databases">
        <title>Large-scale comparative analyses of tick genomes elucidate their genetic diversity and vector capacities.</title>
        <authorList>
            <person name="Jia N."/>
            <person name="Wang J."/>
            <person name="Shi W."/>
            <person name="Du L."/>
            <person name="Sun Y."/>
            <person name="Zhan W."/>
            <person name="Jiang J."/>
            <person name="Wang Q."/>
            <person name="Zhang B."/>
            <person name="Ji P."/>
            <person name="Sakyi L.B."/>
            <person name="Cui X."/>
            <person name="Yuan T."/>
            <person name="Jiang B."/>
            <person name="Yang W."/>
            <person name="Lam T.T.-Y."/>
            <person name="Chang Q."/>
            <person name="Ding S."/>
            <person name="Wang X."/>
            <person name="Zhu J."/>
            <person name="Ruan X."/>
            <person name="Zhao L."/>
            <person name="Wei J."/>
            <person name="Que T."/>
            <person name="Du C."/>
            <person name="Cheng J."/>
            <person name="Dai P."/>
            <person name="Han X."/>
            <person name="Huang E."/>
            <person name="Gao Y."/>
            <person name="Liu J."/>
            <person name="Shao H."/>
            <person name="Ye R."/>
            <person name="Li L."/>
            <person name="Wei W."/>
            <person name="Wang X."/>
            <person name="Wang C."/>
            <person name="Yang T."/>
            <person name="Huo Q."/>
            <person name="Li W."/>
            <person name="Guo W."/>
            <person name="Chen H."/>
            <person name="Zhou L."/>
            <person name="Ni X."/>
            <person name="Tian J."/>
            <person name="Zhou Y."/>
            <person name="Sheng Y."/>
            <person name="Liu T."/>
            <person name="Pan Y."/>
            <person name="Xia L."/>
            <person name="Li J."/>
            <person name="Zhao F."/>
            <person name="Cao W."/>
        </authorList>
    </citation>
    <scope>NUCLEOTIDE SEQUENCE</scope>
    <source>
        <strain evidence="1">Hyas-2018</strain>
    </source>
</reference>
<evidence type="ECO:0000313" key="2">
    <source>
        <dbReference type="Proteomes" id="UP000821845"/>
    </source>
</evidence>